<evidence type="ECO:0000256" key="6">
    <source>
        <dbReference type="ARBA" id="ARBA00022763"/>
    </source>
</evidence>
<comment type="catalytic activity">
    <reaction evidence="10">
        <text>8-oxo-dGTP + H2O = 8-oxo-dGMP + diphosphate + H(+)</text>
        <dbReference type="Rhea" id="RHEA:31575"/>
        <dbReference type="ChEBI" id="CHEBI:15377"/>
        <dbReference type="ChEBI" id="CHEBI:15378"/>
        <dbReference type="ChEBI" id="CHEBI:33019"/>
        <dbReference type="ChEBI" id="CHEBI:63224"/>
        <dbReference type="ChEBI" id="CHEBI:77896"/>
        <dbReference type="EC" id="3.6.1.55"/>
    </reaction>
</comment>
<dbReference type="GO" id="GO:0006281">
    <property type="term" value="P:DNA repair"/>
    <property type="evidence" value="ECO:0007669"/>
    <property type="project" value="UniProtKB-KW"/>
</dbReference>
<dbReference type="EC" id="3.6.1.55" evidence="11"/>
<dbReference type="GO" id="GO:0046872">
    <property type="term" value="F:metal ion binding"/>
    <property type="evidence" value="ECO:0007669"/>
    <property type="project" value="UniProtKB-KW"/>
</dbReference>
<reference evidence="14" key="4">
    <citation type="submission" date="2022-09" db="EMBL/GenBank/DDBJ databases">
        <title>Whole genome shotgun sequence of Streptomyces albidoflavus NBRC 12854.</title>
        <authorList>
            <person name="Komaki H."/>
            <person name="Tamura T."/>
        </authorList>
    </citation>
    <scope>NUCLEOTIDE SEQUENCE</scope>
    <source>
        <strain evidence="14">NBRC 12854</strain>
    </source>
</reference>
<dbReference type="Proteomes" id="UP001051844">
    <property type="component" value="Unassembled WGS sequence"/>
</dbReference>
<protein>
    <recommendedName>
        <fullName evidence="11">8-oxo-dGTP diphosphatase</fullName>
        <ecNumber evidence="11">3.6.1.55</ecNumber>
    </recommendedName>
</protein>
<evidence type="ECO:0000313" key="15">
    <source>
        <dbReference type="EMBL" id="RZE25583.1"/>
    </source>
</evidence>
<dbReference type="Pfam" id="PF00293">
    <property type="entry name" value="NUDIX"/>
    <property type="match status" value="1"/>
</dbReference>
<evidence type="ECO:0000313" key="14">
    <source>
        <dbReference type="EMBL" id="GHI45881.1"/>
    </source>
</evidence>
<evidence type="ECO:0000256" key="12">
    <source>
        <dbReference type="RuleBase" id="RU003476"/>
    </source>
</evidence>
<reference evidence="20" key="2">
    <citation type="journal article" date="2019" name="Microbiol. Resour. Announc.">
        <title>Draft Genomic Sequences of Streptomyces misionensis and Streptomyces albidoflavus, bacteria applied for phytopathogen biocontrol.</title>
        <authorList>
            <person name="Pylro V."/>
            <person name="Dias A."/>
            <person name="Andreote F."/>
            <person name="Varani A."/>
            <person name="Andreote C."/>
            <person name="Bernardo E."/>
            <person name="Martins T."/>
        </authorList>
    </citation>
    <scope>NUCLEOTIDE SEQUENCE [LARGE SCALE GENOMIC DNA]</scope>
    <source>
        <strain evidence="20">77</strain>
    </source>
</reference>
<dbReference type="Proteomes" id="UP000292095">
    <property type="component" value="Unassembled WGS sequence"/>
</dbReference>
<evidence type="ECO:0000256" key="9">
    <source>
        <dbReference type="ARBA" id="ARBA00023204"/>
    </source>
</evidence>
<dbReference type="PRINTS" id="PR00502">
    <property type="entry name" value="NUDIXFAMILY"/>
</dbReference>
<evidence type="ECO:0000313" key="17">
    <source>
        <dbReference type="EMBL" id="TWV27357.1"/>
    </source>
</evidence>
<dbReference type="GO" id="GO:0006260">
    <property type="term" value="P:DNA replication"/>
    <property type="evidence" value="ECO:0007669"/>
    <property type="project" value="UniProtKB-KW"/>
</dbReference>
<evidence type="ECO:0000313" key="21">
    <source>
        <dbReference type="Proteomes" id="UP001051844"/>
    </source>
</evidence>
<evidence type="ECO:0000256" key="1">
    <source>
        <dbReference type="ARBA" id="ARBA00001946"/>
    </source>
</evidence>
<dbReference type="SUPFAM" id="SSF55811">
    <property type="entry name" value="Nudix"/>
    <property type="match status" value="1"/>
</dbReference>
<organism evidence="14 21">
    <name type="scientific">Streptomyces albidoflavus</name>
    <dbReference type="NCBI Taxonomy" id="1886"/>
    <lineage>
        <taxon>Bacteria</taxon>
        <taxon>Bacillati</taxon>
        <taxon>Actinomycetota</taxon>
        <taxon>Actinomycetes</taxon>
        <taxon>Kitasatosporales</taxon>
        <taxon>Streptomycetaceae</taxon>
        <taxon>Streptomyces</taxon>
        <taxon>Streptomyces albidoflavus group</taxon>
    </lineage>
</organism>
<dbReference type="InterPro" id="IPR020084">
    <property type="entry name" value="NUDIX_hydrolase_CS"/>
</dbReference>
<evidence type="ECO:0000256" key="5">
    <source>
        <dbReference type="ARBA" id="ARBA00022723"/>
    </source>
</evidence>
<dbReference type="EMBL" id="PKLK01000010">
    <property type="protein sequence ID" value="RZE42459.1"/>
    <property type="molecule type" value="Genomic_DNA"/>
</dbReference>
<keyword evidence="8" id="KW-0460">Magnesium</keyword>
<dbReference type="KEGG" id="salb:XNR_1707"/>
<keyword evidence="9" id="KW-0234">DNA repair</keyword>
<reference evidence="18 19" key="1">
    <citation type="submission" date="2017-12" db="EMBL/GenBank/DDBJ databases">
        <title>Population genomics insights into the ecological differentiation and adaptive evolution in streptomycetes.</title>
        <authorList>
            <person name="Li Y."/>
            <person name="Huang Y."/>
        </authorList>
    </citation>
    <scope>NUCLEOTIDE SEQUENCE [LARGE SCALE GENOMIC DNA]</scope>
    <source>
        <strain evidence="16 18">FXJ.2339</strain>
        <strain evidence="15 19">NBRC 100770</strain>
    </source>
</reference>
<evidence type="ECO:0000313" key="18">
    <source>
        <dbReference type="Proteomes" id="UP000292095"/>
    </source>
</evidence>
<evidence type="ECO:0000259" key="13">
    <source>
        <dbReference type="PROSITE" id="PS51462"/>
    </source>
</evidence>
<dbReference type="Gene3D" id="3.90.79.10">
    <property type="entry name" value="Nucleoside Triphosphate Pyrophosphohydrolase"/>
    <property type="match status" value="1"/>
</dbReference>
<evidence type="ECO:0000313" key="16">
    <source>
        <dbReference type="EMBL" id="RZE42459.1"/>
    </source>
</evidence>
<dbReference type="RefSeq" id="WP_008405728.1">
    <property type="nucleotide sequence ID" value="NC_020990.1"/>
</dbReference>
<keyword evidence="3" id="KW-0515">Mutator protein</keyword>
<evidence type="ECO:0000256" key="3">
    <source>
        <dbReference type="ARBA" id="ARBA00022457"/>
    </source>
</evidence>
<reference evidence="17" key="3">
    <citation type="submission" date="2019-07" db="EMBL/GenBank/DDBJ databases">
        <authorList>
            <person name="Pylro V."/>
            <person name="Dias A."/>
            <person name="Andreote F."/>
            <person name="Varani A."/>
            <person name="Andreote C."/>
            <person name="Bernardo E."/>
            <person name="Martins T."/>
        </authorList>
    </citation>
    <scope>NUCLEOTIDE SEQUENCE</scope>
    <source>
        <strain evidence="17">77</strain>
    </source>
</reference>
<dbReference type="Proteomes" id="UP000292693">
    <property type="component" value="Unassembled WGS sequence"/>
</dbReference>
<evidence type="ECO:0000313" key="20">
    <source>
        <dbReference type="Proteomes" id="UP000318052"/>
    </source>
</evidence>
<evidence type="ECO:0000256" key="8">
    <source>
        <dbReference type="ARBA" id="ARBA00022842"/>
    </source>
</evidence>
<gene>
    <name evidence="16" type="ORF">C0Q91_09550</name>
    <name evidence="15" type="ORF">C0Q92_09585</name>
    <name evidence="17" type="ORF">FRZ02_12200</name>
    <name evidence="14" type="ORF">ScoT_20550</name>
</gene>
<evidence type="ECO:0000256" key="10">
    <source>
        <dbReference type="ARBA" id="ARBA00035861"/>
    </source>
</evidence>
<dbReference type="EMBL" id="BNDZ01000005">
    <property type="protein sequence ID" value="GHI45881.1"/>
    <property type="molecule type" value="Genomic_DNA"/>
</dbReference>
<evidence type="ECO:0000256" key="7">
    <source>
        <dbReference type="ARBA" id="ARBA00022801"/>
    </source>
</evidence>
<accession>A0A0X3WTS9</accession>
<sequence>MTEQIVVVAAALRDARADGRGGPVTERLLAARRSAPPELAGRWELPGGKIEPGEQPEAALVRELREELGVRAEPVERIPGTWELKPGYVLKVWTARLVEGEPEPLEDHDELRWLSAEEIWDVDWLPQDRPAVMETARRMESPALD</sequence>
<dbReference type="EMBL" id="PKLL01000010">
    <property type="protein sequence ID" value="RZE25583.1"/>
    <property type="molecule type" value="Genomic_DNA"/>
</dbReference>
<dbReference type="PANTHER" id="PTHR47707">
    <property type="entry name" value="8-OXO-DGTP DIPHOSPHATASE"/>
    <property type="match status" value="1"/>
</dbReference>
<dbReference type="InterPro" id="IPR000086">
    <property type="entry name" value="NUDIX_hydrolase_dom"/>
</dbReference>
<evidence type="ECO:0000256" key="11">
    <source>
        <dbReference type="ARBA" id="ARBA00038905"/>
    </source>
</evidence>
<keyword evidence="4" id="KW-0235">DNA replication</keyword>
<accession>A0A2A2UGU4</accession>
<evidence type="ECO:0000256" key="2">
    <source>
        <dbReference type="ARBA" id="ARBA00005582"/>
    </source>
</evidence>
<dbReference type="Proteomes" id="UP000318052">
    <property type="component" value="Unassembled WGS sequence"/>
</dbReference>
<dbReference type="AlphaFoldDB" id="A0A2A2UGU4"/>
<keyword evidence="7 12" id="KW-0378">Hydrolase</keyword>
<dbReference type="InterPro" id="IPR047127">
    <property type="entry name" value="MutT-like"/>
</dbReference>
<evidence type="ECO:0000313" key="19">
    <source>
        <dbReference type="Proteomes" id="UP000292693"/>
    </source>
</evidence>
<comment type="similarity">
    <text evidence="2 12">Belongs to the Nudix hydrolase family.</text>
</comment>
<keyword evidence="5" id="KW-0479">Metal-binding</keyword>
<dbReference type="PROSITE" id="PS51462">
    <property type="entry name" value="NUDIX"/>
    <property type="match status" value="1"/>
</dbReference>
<dbReference type="GO" id="GO:0035539">
    <property type="term" value="F:8-oxo-7,8-dihydrodeoxyguanosine triphosphate pyrophosphatase activity"/>
    <property type="evidence" value="ECO:0007669"/>
    <property type="project" value="UniProtKB-EC"/>
</dbReference>
<accession>A0A126Y236</accession>
<dbReference type="InterPro" id="IPR020476">
    <property type="entry name" value="Nudix_hydrolase"/>
</dbReference>
<keyword evidence="6" id="KW-0227">DNA damage</keyword>
<dbReference type="PANTHER" id="PTHR47707:SF1">
    <property type="entry name" value="NUDIX HYDROLASE FAMILY PROTEIN"/>
    <property type="match status" value="1"/>
</dbReference>
<evidence type="ECO:0000256" key="4">
    <source>
        <dbReference type="ARBA" id="ARBA00022705"/>
    </source>
</evidence>
<dbReference type="EMBL" id="VOGX01000018">
    <property type="protein sequence ID" value="TWV27357.1"/>
    <property type="molecule type" value="Genomic_DNA"/>
</dbReference>
<comment type="cofactor">
    <cofactor evidence="1">
        <name>Mg(2+)</name>
        <dbReference type="ChEBI" id="CHEBI:18420"/>
    </cofactor>
</comment>
<dbReference type="GO" id="GO:0044715">
    <property type="term" value="F:8-oxo-dGDP phosphatase activity"/>
    <property type="evidence" value="ECO:0007669"/>
    <property type="project" value="TreeGrafter"/>
</dbReference>
<dbReference type="GO" id="GO:0008413">
    <property type="term" value="F:8-oxo-7,8-dihydroguanosine triphosphate pyrophosphatase activity"/>
    <property type="evidence" value="ECO:0007669"/>
    <property type="project" value="TreeGrafter"/>
</dbReference>
<dbReference type="GO" id="GO:0044716">
    <property type="term" value="F:8-oxo-GDP phosphatase activity"/>
    <property type="evidence" value="ECO:0007669"/>
    <property type="project" value="TreeGrafter"/>
</dbReference>
<name>A0A2A2UGU4_9ACTN</name>
<dbReference type="GeneID" id="97267504"/>
<dbReference type="PROSITE" id="PS00893">
    <property type="entry name" value="NUDIX_BOX"/>
    <property type="match status" value="1"/>
</dbReference>
<keyword evidence="20" id="KW-1185">Reference proteome</keyword>
<comment type="caution">
    <text evidence="14">The sequence shown here is derived from an EMBL/GenBank/DDBJ whole genome shotgun (WGS) entry which is preliminary data.</text>
</comment>
<dbReference type="InterPro" id="IPR015797">
    <property type="entry name" value="NUDIX_hydrolase-like_dom_sf"/>
</dbReference>
<proteinExistence type="inferred from homology"/>
<feature type="domain" description="Nudix hydrolase" evidence="13">
    <location>
        <begin position="3"/>
        <end position="139"/>
    </location>
</feature>
<dbReference type="CDD" id="cd03425">
    <property type="entry name" value="NUDIX_MutT_NudA_like"/>
    <property type="match status" value="1"/>
</dbReference>